<organism evidence="2 3">
    <name type="scientific">Lentilactobacillus buchneri DSM 20057</name>
    <dbReference type="NCBI Taxonomy" id="1423728"/>
    <lineage>
        <taxon>Bacteria</taxon>
        <taxon>Bacillati</taxon>
        <taxon>Bacillota</taxon>
        <taxon>Bacilli</taxon>
        <taxon>Lactobacillales</taxon>
        <taxon>Lactobacillaceae</taxon>
        <taxon>Lentilactobacillus</taxon>
    </lineage>
</organism>
<proteinExistence type="predicted"/>
<evidence type="ECO:0000313" key="3">
    <source>
        <dbReference type="Proteomes" id="UP000295181"/>
    </source>
</evidence>
<feature type="non-terminal residue" evidence="2">
    <location>
        <position position="1"/>
    </location>
</feature>
<accession>A0A4R5NPE4</accession>
<feature type="transmembrane region" description="Helical" evidence="1">
    <location>
        <begin position="70"/>
        <end position="99"/>
    </location>
</feature>
<sequence length="131" mass="14831">SLLRHSDVTSGISRCLLNTFNSYFNGIEGIFYLHHYLRRTLGNVKISVRLLSVIKTAEPKLNLFVSTVSYYLQLIILILPIFINLVFIFEGLFNLLLSITEINQAKFKKQSPGMAKAVTAVIKVSVKQHAF</sequence>
<gene>
    <name evidence="2" type="ORF">C5L32_000001</name>
</gene>
<keyword evidence="1" id="KW-1133">Transmembrane helix</keyword>
<evidence type="ECO:0000313" key="2">
    <source>
        <dbReference type="EMBL" id="TDG78520.1"/>
    </source>
</evidence>
<comment type="caution">
    <text evidence="2">The sequence shown here is derived from an EMBL/GenBank/DDBJ whole genome shotgun (WGS) entry which is preliminary data.</text>
</comment>
<keyword evidence="1" id="KW-0472">Membrane</keyword>
<dbReference type="AlphaFoldDB" id="A0A4R5NPE4"/>
<keyword evidence="1" id="KW-0812">Transmembrane</keyword>
<reference evidence="2 3" key="1">
    <citation type="journal article" date="2019" name="Appl. Microbiol. Biotechnol.">
        <title>Uncovering carbohydrate metabolism through a genotype-phenotype association study of 56 lactic acid bacteria genomes.</title>
        <authorList>
            <person name="Buron-Moles G."/>
            <person name="Chailyan A."/>
            <person name="Dolejs I."/>
            <person name="Forster J."/>
            <person name="Miks M.H."/>
        </authorList>
    </citation>
    <scope>NUCLEOTIDE SEQUENCE [LARGE SCALE GENOMIC DNA]</scope>
    <source>
        <strain evidence="2 3">ATCC 4005</strain>
    </source>
</reference>
<dbReference type="EMBL" id="PUFP01000038">
    <property type="protein sequence ID" value="TDG78520.1"/>
    <property type="molecule type" value="Genomic_DNA"/>
</dbReference>
<protein>
    <submittedName>
        <fullName evidence="2">Uncharacterized protein</fullName>
    </submittedName>
</protein>
<dbReference type="Proteomes" id="UP000295181">
    <property type="component" value="Unassembled WGS sequence"/>
</dbReference>
<name>A0A4R5NPE4_LENBU</name>
<evidence type="ECO:0000256" key="1">
    <source>
        <dbReference type="SAM" id="Phobius"/>
    </source>
</evidence>